<dbReference type="PANTHER" id="PTHR22754">
    <property type="entry name" value="DISCO-INTERACTING PROTEIN 2 DIP2 -RELATED"/>
    <property type="match status" value="1"/>
</dbReference>
<dbReference type="EMBL" id="BEYU01000049">
    <property type="protein sequence ID" value="GBG28814.1"/>
    <property type="molecule type" value="Genomic_DNA"/>
</dbReference>
<dbReference type="SUPFAM" id="SSF47336">
    <property type="entry name" value="ACP-like"/>
    <property type="match status" value="1"/>
</dbReference>
<dbReference type="SUPFAM" id="SSF56801">
    <property type="entry name" value="Acetyl-CoA synthetase-like"/>
    <property type="match status" value="1"/>
</dbReference>
<protein>
    <submittedName>
        <fullName evidence="7">Polyketide synthase</fullName>
    </submittedName>
</protein>
<dbReference type="InterPro" id="IPR042099">
    <property type="entry name" value="ANL_N_sf"/>
</dbReference>
<evidence type="ECO:0000313" key="8">
    <source>
        <dbReference type="Proteomes" id="UP000241890"/>
    </source>
</evidence>
<feature type="compositionally biased region" description="Polar residues" evidence="5">
    <location>
        <begin position="1"/>
        <end position="22"/>
    </location>
</feature>
<dbReference type="AlphaFoldDB" id="A0A2R5GLR3"/>
<dbReference type="PANTHER" id="PTHR22754:SF32">
    <property type="entry name" value="DISCO-INTERACTING PROTEIN 2"/>
    <property type="match status" value="1"/>
</dbReference>
<evidence type="ECO:0000256" key="4">
    <source>
        <dbReference type="ARBA" id="ARBA00023098"/>
    </source>
</evidence>
<dbReference type="PROSITE" id="PS00455">
    <property type="entry name" value="AMP_BINDING"/>
    <property type="match status" value="1"/>
</dbReference>
<feature type="compositionally biased region" description="Polar residues" evidence="5">
    <location>
        <begin position="720"/>
        <end position="735"/>
    </location>
</feature>
<dbReference type="Pfam" id="PF00550">
    <property type="entry name" value="PP-binding"/>
    <property type="match status" value="1"/>
</dbReference>
<feature type="region of interest" description="Disordered" evidence="5">
    <location>
        <begin position="855"/>
        <end position="888"/>
    </location>
</feature>
<dbReference type="Pfam" id="PF00501">
    <property type="entry name" value="AMP-binding"/>
    <property type="match status" value="1"/>
</dbReference>
<dbReference type="PROSITE" id="PS50075">
    <property type="entry name" value="CARRIER"/>
    <property type="match status" value="1"/>
</dbReference>
<dbReference type="Pfam" id="PF23024">
    <property type="entry name" value="AMP-dom_DIP2-like"/>
    <property type="match status" value="1"/>
</dbReference>
<dbReference type="Proteomes" id="UP000241890">
    <property type="component" value="Unassembled WGS sequence"/>
</dbReference>
<feature type="compositionally biased region" description="Low complexity" evidence="5">
    <location>
        <begin position="855"/>
        <end position="873"/>
    </location>
</feature>
<comment type="caution">
    <text evidence="7">The sequence shown here is derived from an EMBL/GenBank/DDBJ whole genome shotgun (WGS) entry which is preliminary data.</text>
</comment>
<dbReference type="OrthoDB" id="199633at2759"/>
<keyword evidence="8" id="KW-1185">Reference proteome</keyword>
<keyword evidence="2" id="KW-0436">Ligase</keyword>
<feature type="region of interest" description="Disordered" evidence="5">
    <location>
        <begin position="691"/>
        <end position="771"/>
    </location>
</feature>
<gene>
    <name evidence="7" type="ORF">FCC1311_068701</name>
</gene>
<dbReference type="Gene3D" id="1.10.1200.10">
    <property type="entry name" value="ACP-like"/>
    <property type="match status" value="1"/>
</dbReference>
<dbReference type="InterPro" id="IPR025110">
    <property type="entry name" value="AMP-bd_C"/>
</dbReference>
<dbReference type="FunFam" id="3.40.50.12780:FF:000013">
    <property type="entry name" value="Long-chain-fatty-acid--AMP ligase FadD32"/>
    <property type="match status" value="1"/>
</dbReference>
<sequence>CSRLQHTTRPTISTASSNSGVPQNAIPEAHLRRRIRRGRAVRQPASPRQTRVLEPATRASPLPSFGALARKAARSAGSLTPRAHASASEGARKVVEEGARMAQQHKTLLEALEANTEKAADKSLFTYVGDKGEVVKSFTYEQFDAATSRLASAMVCEGGWGLEAGDNLLLVYPPGLDFIVAFVACLKAGVVAVPVYPPRPGMSKDLKMFVAVQSSCKATVALTSSAYDFAKRVTGFKQLFTGGAKWPSLRWLVSDAGKLPNGVRGSYQEVVPAPMRDTLAFLQYTSGSTSAPKGVMITHGNLAHNLATIILALKASDDTVVASWLPQYHDMGLIGSHLGALYCGGSGTYMSPISFIKDPPLWLRIASQYGATHLQAPNFAYKLVVRKWREQGGNPADLSLATVRHIFNAAEPIELDAMEDFMKTFKAAGLQGSAMSPGYGLAEHTVYVSDAGSQVLYVNKQALETERRVVTGMDPSDAGTAIMIGCGNPHRHGSSVGIKVKIVNEDNAHVLGEDAVGEIWVTSPSKAAGYFGMEAKTEESFGAKIAGESGEEDDSDTYLRTGDLGFFHNDELFICGRLKDLIIIRGRNHFPQDIEHTTEQADALIRPGCVAAFTVQDSHGQGERLGVVAEVRDSKSHDLAKLSEKLRRRIVSEHGVAPHVLVLIKDRTIPKTTSGKISRFRAKAALENGELQELHHYEGTPAGEDDDEDAADLAADAPGSNMSSDDATAATGGQNASPAASAGAGKPSSGPKPTPIGESAADKRGPGLRGDDLLDALKEEVARLTEGDPDMLDPNAPLFQLGMDSVTLTQFKGILSNAYGVEIEEFELFDEDTSLHYIQRRVEGEPMAAKFADMANGAPTAPPDTTTTSGGPTHQSSRPAKAKSKRPKQKLFGCFAICGC</sequence>
<dbReference type="InterPro" id="IPR009081">
    <property type="entry name" value="PP-bd_ACP"/>
</dbReference>
<dbReference type="InParanoid" id="A0A2R5GLR3"/>
<feature type="compositionally biased region" description="Basic residues" evidence="5">
    <location>
        <begin position="31"/>
        <end position="40"/>
    </location>
</feature>
<reference evidence="7 8" key="1">
    <citation type="submission" date="2017-12" db="EMBL/GenBank/DDBJ databases">
        <title>Sequencing, de novo assembly and annotation of complete genome of a new Thraustochytrid species, strain FCC1311.</title>
        <authorList>
            <person name="Sedici K."/>
            <person name="Godart F."/>
            <person name="Aiese Cigliano R."/>
            <person name="Sanseverino W."/>
            <person name="Barakat M."/>
            <person name="Ortet P."/>
            <person name="Marechal E."/>
            <person name="Cagnac O."/>
            <person name="Amato A."/>
        </authorList>
    </citation>
    <scope>NUCLEOTIDE SEQUENCE [LARGE SCALE GENOMIC DNA]</scope>
</reference>
<evidence type="ECO:0000256" key="2">
    <source>
        <dbReference type="ARBA" id="ARBA00022598"/>
    </source>
</evidence>
<evidence type="ECO:0000256" key="5">
    <source>
        <dbReference type="SAM" id="MobiDB-lite"/>
    </source>
</evidence>
<name>A0A2R5GLR3_9STRA</name>
<dbReference type="InterPro" id="IPR000873">
    <property type="entry name" value="AMP-dep_synth/lig_dom"/>
</dbReference>
<dbReference type="GO" id="GO:0006631">
    <property type="term" value="P:fatty acid metabolic process"/>
    <property type="evidence" value="ECO:0007669"/>
    <property type="project" value="UniProtKB-KW"/>
</dbReference>
<dbReference type="Gene3D" id="3.30.300.30">
    <property type="match status" value="1"/>
</dbReference>
<proteinExistence type="inferred from homology"/>
<dbReference type="GO" id="GO:0016874">
    <property type="term" value="F:ligase activity"/>
    <property type="evidence" value="ECO:0007669"/>
    <property type="project" value="UniProtKB-KW"/>
</dbReference>
<dbReference type="InterPro" id="IPR045851">
    <property type="entry name" value="AMP-bd_C_sf"/>
</dbReference>
<dbReference type="GO" id="GO:0008610">
    <property type="term" value="P:lipid biosynthetic process"/>
    <property type="evidence" value="ECO:0007669"/>
    <property type="project" value="InterPro"/>
</dbReference>
<accession>A0A2R5GLR3</accession>
<feature type="compositionally biased region" description="Low complexity" evidence="5">
    <location>
        <begin position="736"/>
        <end position="751"/>
    </location>
</feature>
<keyword evidence="3" id="KW-0276">Fatty acid metabolism</keyword>
<comment type="similarity">
    <text evidence="1">Belongs to the ATP-dependent AMP-binding enzyme family.</text>
</comment>
<dbReference type="InterPro" id="IPR040097">
    <property type="entry name" value="FAAL/FAAC"/>
</dbReference>
<feature type="non-terminal residue" evidence="7">
    <location>
        <position position="1"/>
    </location>
</feature>
<feature type="domain" description="Carrier" evidence="6">
    <location>
        <begin position="768"/>
        <end position="846"/>
    </location>
</feature>
<evidence type="ECO:0000256" key="1">
    <source>
        <dbReference type="ARBA" id="ARBA00006432"/>
    </source>
</evidence>
<evidence type="ECO:0000313" key="7">
    <source>
        <dbReference type="EMBL" id="GBG28814.1"/>
    </source>
</evidence>
<evidence type="ECO:0000259" key="6">
    <source>
        <dbReference type="PROSITE" id="PS50075"/>
    </source>
</evidence>
<dbReference type="Gene3D" id="3.40.50.12780">
    <property type="entry name" value="N-terminal domain of ligase-like"/>
    <property type="match status" value="1"/>
</dbReference>
<organism evidence="7 8">
    <name type="scientific">Hondaea fermentalgiana</name>
    <dbReference type="NCBI Taxonomy" id="2315210"/>
    <lineage>
        <taxon>Eukaryota</taxon>
        <taxon>Sar</taxon>
        <taxon>Stramenopiles</taxon>
        <taxon>Bigyra</taxon>
        <taxon>Labyrinthulomycetes</taxon>
        <taxon>Thraustochytrida</taxon>
        <taxon>Thraustochytriidae</taxon>
        <taxon>Hondaea</taxon>
    </lineage>
</organism>
<feature type="compositionally biased region" description="Basic and acidic residues" evidence="5">
    <location>
        <begin position="760"/>
        <end position="771"/>
    </location>
</feature>
<dbReference type="InterPro" id="IPR020845">
    <property type="entry name" value="AMP-binding_CS"/>
</dbReference>
<dbReference type="InterPro" id="IPR036736">
    <property type="entry name" value="ACP-like_sf"/>
</dbReference>
<evidence type="ECO:0000256" key="3">
    <source>
        <dbReference type="ARBA" id="ARBA00022832"/>
    </source>
</evidence>
<feature type="region of interest" description="Disordered" evidence="5">
    <location>
        <begin position="1"/>
        <end position="64"/>
    </location>
</feature>
<keyword evidence="4" id="KW-0443">Lipid metabolism</keyword>
<dbReference type="CDD" id="cd05931">
    <property type="entry name" value="FAAL"/>
    <property type="match status" value="1"/>
</dbReference>